<sequence length="392" mass="44497">MQLEIHLGLPVCCYPSGSRVCLETGQRQESFEEEFIIKSSKPSGNYMLHKVNEDESSDPWHGSLSLNNYANFKDQANEYDIKCNNHIYLSPCKMKVGDKVLLLEQNPSQWVNATIQDAVKEVGEYRYCLMIDRDKEHKELETETMLHRVPEEEDAEQNQSLSRPDDDGRVMRYLSTMICCQALLNATAFEEELSKMKAFYRARHSSIIDALSGTRLDVRTCTIPQLHVIPFAGQVVAVQPLLEVQKSAPSGTSLAVPPTPARRQGTTKLGSFRDLTKRAPTKSATHHNYSNYDESPADQKTSWTMIVNALERFNKATPSCTPNAFWVIGAPGSGKNCLMCRLIMDSVSRFDNLVPLRLPIMDLVKRTDQMPERDQSSVQTWFDKYMRILFGE</sequence>
<organism evidence="2 3">
    <name type="scientific">Durusdinium trenchii</name>
    <dbReference type="NCBI Taxonomy" id="1381693"/>
    <lineage>
        <taxon>Eukaryota</taxon>
        <taxon>Sar</taxon>
        <taxon>Alveolata</taxon>
        <taxon>Dinophyceae</taxon>
        <taxon>Suessiales</taxon>
        <taxon>Symbiodiniaceae</taxon>
        <taxon>Durusdinium</taxon>
    </lineage>
</organism>
<feature type="non-terminal residue" evidence="2">
    <location>
        <position position="392"/>
    </location>
</feature>
<evidence type="ECO:0000313" key="2">
    <source>
        <dbReference type="EMBL" id="CAK9108700.1"/>
    </source>
</evidence>
<gene>
    <name evidence="2" type="ORF">SCF082_LOCUS50552</name>
</gene>
<evidence type="ECO:0000313" key="3">
    <source>
        <dbReference type="Proteomes" id="UP001642464"/>
    </source>
</evidence>
<dbReference type="EMBL" id="CAXAMM010043140">
    <property type="protein sequence ID" value="CAK9108700.1"/>
    <property type="molecule type" value="Genomic_DNA"/>
</dbReference>
<protein>
    <submittedName>
        <fullName evidence="2">Uncharacterized protein</fullName>
    </submittedName>
</protein>
<dbReference type="Proteomes" id="UP001642464">
    <property type="component" value="Unassembled WGS sequence"/>
</dbReference>
<evidence type="ECO:0000256" key="1">
    <source>
        <dbReference type="SAM" id="MobiDB-lite"/>
    </source>
</evidence>
<feature type="compositionally biased region" description="Polar residues" evidence="1">
    <location>
        <begin position="282"/>
        <end position="297"/>
    </location>
</feature>
<proteinExistence type="predicted"/>
<accession>A0ABP0S8K2</accession>
<reference evidence="2 3" key="1">
    <citation type="submission" date="2024-02" db="EMBL/GenBank/DDBJ databases">
        <authorList>
            <person name="Chen Y."/>
            <person name="Shah S."/>
            <person name="Dougan E. K."/>
            <person name="Thang M."/>
            <person name="Chan C."/>
        </authorList>
    </citation>
    <scope>NUCLEOTIDE SEQUENCE [LARGE SCALE GENOMIC DNA]</scope>
</reference>
<comment type="caution">
    <text evidence="2">The sequence shown here is derived from an EMBL/GenBank/DDBJ whole genome shotgun (WGS) entry which is preliminary data.</text>
</comment>
<feature type="region of interest" description="Disordered" evidence="1">
    <location>
        <begin position="248"/>
        <end position="297"/>
    </location>
</feature>
<keyword evidence="3" id="KW-1185">Reference proteome</keyword>
<name>A0ABP0S8K2_9DINO</name>